<sequence length="102" mass="11631">MSTFDVTDQDSTGTEFELPSNLLEIHEKSQCTNHQYNIQLLPPTQLTLKGILHKCVTITVPNGEITRLFPQILSQLYGNYAVPSKERDMQCMHPYWTHLGLA</sequence>
<comment type="caution">
    <text evidence="1">The sequence shown here is derived from an EMBL/GenBank/DDBJ whole genome shotgun (WGS) entry which is preliminary data.</text>
</comment>
<dbReference type="EMBL" id="JAIZAY010000013">
    <property type="protein sequence ID" value="KAJ8030772.1"/>
    <property type="molecule type" value="Genomic_DNA"/>
</dbReference>
<accession>A0A9Q1BQ56</accession>
<evidence type="ECO:0000313" key="1">
    <source>
        <dbReference type="EMBL" id="KAJ8030772.1"/>
    </source>
</evidence>
<keyword evidence="2" id="KW-1185">Reference proteome</keyword>
<name>A0A9Q1BQ56_HOLLE</name>
<evidence type="ECO:0000313" key="2">
    <source>
        <dbReference type="Proteomes" id="UP001152320"/>
    </source>
</evidence>
<reference evidence="1" key="1">
    <citation type="submission" date="2021-10" db="EMBL/GenBank/DDBJ databases">
        <title>Tropical sea cucumber genome reveals ecological adaptation and Cuvierian tubules defense mechanism.</title>
        <authorList>
            <person name="Chen T."/>
        </authorList>
    </citation>
    <scope>NUCLEOTIDE SEQUENCE</scope>
    <source>
        <strain evidence="1">Nanhai2018</strain>
        <tissue evidence="1">Muscle</tissue>
    </source>
</reference>
<organism evidence="1 2">
    <name type="scientific">Holothuria leucospilota</name>
    <name type="common">Black long sea cucumber</name>
    <name type="synonym">Mertensiothuria leucospilota</name>
    <dbReference type="NCBI Taxonomy" id="206669"/>
    <lineage>
        <taxon>Eukaryota</taxon>
        <taxon>Metazoa</taxon>
        <taxon>Echinodermata</taxon>
        <taxon>Eleutherozoa</taxon>
        <taxon>Echinozoa</taxon>
        <taxon>Holothuroidea</taxon>
        <taxon>Aspidochirotacea</taxon>
        <taxon>Aspidochirotida</taxon>
        <taxon>Holothuriidae</taxon>
        <taxon>Holothuria</taxon>
    </lineage>
</organism>
<dbReference type="Proteomes" id="UP001152320">
    <property type="component" value="Chromosome 13"/>
</dbReference>
<protein>
    <submittedName>
        <fullName evidence="1">Uncharacterized protein</fullName>
    </submittedName>
</protein>
<proteinExistence type="predicted"/>
<dbReference type="AlphaFoldDB" id="A0A9Q1BQ56"/>
<gene>
    <name evidence="1" type="ORF">HOLleu_27275</name>
</gene>